<reference evidence="2" key="1">
    <citation type="submission" date="2019-10" db="EMBL/GenBank/DDBJ databases">
        <title>Draft genome sequence of Panacibacter sp. KCS-6.</title>
        <authorList>
            <person name="Yim K.J."/>
        </authorList>
    </citation>
    <scope>NUCLEOTIDE SEQUENCE</scope>
    <source>
        <strain evidence="2">KCS-6</strain>
    </source>
</reference>
<evidence type="ECO:0000259" key="1">
    <source>
        <dbReference type="Pfam" id="PF12867"/>
    </source>
</evidence>
<sequence>MNTTTPDALVIKMLLNAWHNENKRITDLITNLTDEQLAAETAPGRNTGMYLLGHLAAVNDNLFKLLTSSERLHPELDVVFLHSKDKSGKPMPSATELKAYWNEINAGLSAIFNAMQPTDWMERHNSVSAEDFAKEPHRNKLNVIISRTIHQSYHLGQMNYLKK</sequence>
<dbReference type="Pfam" id="PF12867">
    <property type="entry name" value="DinB_2"/>
    <property type="match status" value="1"/>
</dbReference>
<comment type="caution">
    <text evidence="2">The sequence shown here is derived from an EMBL/GenBank/DDBJ whole genome shotgun (WGS) entry which is preliminary data.</text>
</comment>
<dbReference type="Proteomes" id="UP000598971">
    <property type="component" value="Unassembled WGS sequence"/>
</dbReference>
<keyword evidence="3" id="KW-1185">Reference proteome</keyword>
<organism evidence="2 3">
    <name type="scientific">Limnovirga soli</name>
    <dbReference type="NCBI Taxonomy" id="2656915"/>
    <lineage>
        <taxon>Bacteria</taxon>
        <taxon>Pseudomonadati</taxon>
        <taxon>Bacteroidota</taxon>
        <taxon>Chitinophagia</taxon>
        <taxon>Chitinophagales</taxon>
        <taxon>Chitinophagaceae</taxon>
        <taxon>Limnovirga</taxon>
    </lineage>
</organism>
<accession>A0A8J8FCR4</accession>
<feature type="domain" description="DinB-like" evidence="1">
    <location>
        <begin position="22"/>
        <end position="158"/>
    </location>
</feature>
<dbReference type="InterPro" id="IPR024775">
    <property type="entry name" value="DinB-like"/>
</dbReference>
<dbReference type="InterPro" id="IPR034660">
    <property type="entry name" value="DinB/YfiT-like"/>
</dbReference>
<name>A0A8J8FCR4_9BACT</name>
<dbReference type="Gene3D" id="1.20.120.450">
    <property type="entry name" value="dinb family like domain"/>
    <property type="match status" value="1"/>
</dbReference>
<dbReference type="SUPFAM" id="SSF109854">
    <property type="entry name" value="DinB/YfiT-like putative metalloenzymes"/>
    <property type="match status" value="1"/>
</dbReference>
<evidence type="ECO:0000313" key="3">
    <source>
        <dbReference type="Proteomes" id="UP000598971"/>
    </source>
</evidence>
<dbReference type="RefSeq" id="WP_171605885.1">
    <property type="nucleotide sequence ID" value="NZ_WHPF01000001.1"/>
</dbReference>
<gene>
    <name evidence="2" type="ORF">GD597_00770</name>
</gene>
<proteinExistence type="predicted"/>
<dbReference type="AlphaFoldDB" id="A0A8J8FCR4"/>
<evidence type="ECO:0000313" key="2">
    <source>
        <dbReference type="EMBL" id="NNV53969.1"/>
    </source>
</evidence>
<dbReference type="EMBL" id="WHPF01000001">
    <property type="protein sequence ID" value="NNV53969.1"/>
    <property type="molecule type" value="Genomic_DNA"/>
</dbReference>
<protein>
    <submittedName>
        <fullName evidence="2">DUF664 domain-containing protein</fullName>
    </submittedName>
</protein>